<name>A0A7W7CGF6_9PSEU</name>
<protein>
    <submittedName>
        <fullName evidence="2">Uncharacterized protein</fullName>
    </submittedName>
</protein>
<evidence type="ECO:0000256" key="1">
    <source>
        <dbReference type="SAM" id="MobiDB-lite"/>
    </source>
</evidence>
<dbReference type="AlphaFoldDB" id="A0A7W7CGF6"/>
<evidence type="ECO:0000313" key="3">
    <source>
        <dbReference type="Proteomes" id="UP000533598"/>
    </source>
</evidence>
<feature type="compositionally biased region" description="Basic residues" evidence="1">
    <location>
        <begin position="1"/>
        <end position="12"/>
    </location>
</feature>
<comment type="caution">
    <text evidence="2">The sequence shown here is derived from an EMBL/GenBank/DDBJ whole genome shotgun (WGS) entry which is preliminary data.</text>
</comment>
<feature type="compositionally biased region" description="Basic residues" evidence="1">
    <location>
        <begin position="83"/>
        <end position="103"/>
    </location>
</feature>
<organism evidence="2 3">
    <name type="scientific">Crossiella cryophila</name>
    <dbReference type="NCBI Taxonomy" id="43355"/>
    <lineage>
        <taxon>Bacteria</taxon>
        <taxon>Bacillati</taxon>
        <taxon>Actinomycetota</taxon>
        <taxon>Actinomycetes</taxon>
        <taxon>Pseudonocardiales</taxon>
        <taxon>Pseudonocardiaceae</taxon>
        <taxon>Crossiella</taxon>
    </lineage>
</organism>
<reference evidence="2 3" key="1">
    <citation type="submission" date="2020-08" db="EMBL/GenBank/DDBJ databases">
        <title>Sequencing the genomes of 1000 actinobacteria strains.</title>
        <authorList>
            <person name="Klenk H.-P."/>
        </authorList>
    </citation>
    <scope>NUCLEOTIDE SEQUENCE [LARGE SCALE GENOMIC DNA]</scope>
    <source>
        <strain evidence="2 3">DSM 44230</strain>
    </source>
</reference>
<accession>A0A7W7CGF6</accession>
<feature type="region of interest" description="Disordered" evidence="1">
    <location>
        <begin position="46"/>
        <end position="115"/>
    </location>
</feature>
<feature type="compositionally biased region" description="Low complexity" evidence="1">
    <location>
        <begin position="149"/>
        <end position="164"/>
    </location>
</feature>
<dbReference type="EMBL" id="JACHMH010000001">
    <property type="protein sequence ID" value="MBB4680477.1"/>
    <property type="molecule type" value="Genomic_DNA"/>
</dbReference>
<dbReference type="Proteomes" id="UP000533598">
    <property type="component" value="Unassembled WGS sequence"/>
</dbReference>
<evidence type="ECO:0000313" key="2">
    <source>
        <dbReference type="EMBL" id="MBB4680477.1"/>
    </source>
</evidence>
<feature type="region of interest" description="Disordered" evidence="1">
    <location>
        <begin position="129"/>
        <end position="170"/>
    </location>
</feature>
<feature type="region of interest" description="Disordered" evidence="1">
    <location>
        <begin position="1"/>
        <end position="29"/>
    </location>
</feature>
<sequence>MPHRRACMRVPRHAPTNSSLSPTTGLLSRCSPSRLTATALPTSIPRTPNLALATPGVRSRRWSSPSTRPAGPGRDQFTEGLRPRRGRHPRHPPRLRHSRRPWREHHEHGCGHSGLVRESMHPALRHMETVSRTSVNEPLTVDSGHPSRRAGGTTRTRSTGNATRPARDATRFPCGTTRFRCASAPGTRRAGAFTSGSPGSSARRACFRSPDRFRSQARFRSPTRCGSRAHFRSRFLGVPILQLHRRPCSSMPGCLAVRLGGAGWDLGVSCAALRFVLR</sequence>
<feature type="compositionally biased region" description="Polar residues" evidence="1">
    <location>
        <begin position="15"/>
        <end position="29"/>
    </location>
</feature>
<keyword evidence="3" id="KW-1185">Reference proteome</keyword>
<proteinExistence type="predicted"/>
<gene>
    <name evidence="2" type="ORF">HNR67_006595</name>
</gene>